<dbReference type="Gene3D" id="2.120.10.30">
    <property type="entry name" value="TolB, C-terminal domain"/>
    <property type="match status" value="3"/>
</dbReference>
<dbReference type="Proteomes" id="UP001430306">
    <property type="component" value="Unassembled WGS sequence"/>
</dbReference>
<sequence length="1072" mass="117050">MQRSRLPIPMQSRTSQKLALRWHHESQWSFGKAVSLLSVNLIALVLLPTSIGRANADEPSAPADELNESNFLTNVRKLTFEGRRAGEGYFSADGKRMVFQSERDAQNPFYQIFITDLETGDIQQVSPGFGKTTCAWIHPDGDRVLFASTHADERSKQLQEEELELRASGKERRYAWDYDPHYELYVADLNSIETGTTQGLTALTDAEGYDAEASFSPDGKQIVFASNRAAYTRELTPREREQFELDPAFMIDLYIMNADGSDVRRLTNEPGYDGGPFFSPDGERICWRRFAPNGATAEIFTMKTDGTDVRRLTNINAMSWAPYFHPSGEFLIFTTNRHGFANFELYLVRADGKGEPVRVTTTDGFDGLPVFLPDGKRLSWTTTRVIDSNGDVVLEDGSPKKGTSQIYIADFDVDVARRALGLDNTDSNDEDVSLARSNVSATAPEFRPADVMRHVDYLTRPELGGRLTGTPGEKRATAYVAAYLESLGFVPAGNDGTFFHEFEFPAGSSLGDANELTIRTSSPGGNEGIIETKLSENWVPLSFSQTGEIQESEVVFAGYGLQIPGDEDNDEYDSYVHLDVTDKWVLVLRDLPQNISSEQRQRMARYGDPRRKATIARDMGARGILFVAGPNSQVQRDLIRFDNNTSQAQVSLAAISIDNGTATRLVRAGGKDLQQLQSQLDDGQMAMGQQLTGIEISASIEINRRTGSGRNIAARLPASDSAESNSAIQFPVVMVGAHIDHLGRGGGSNSLARADEENQVHVGADDNASGVAAMLEIAQYVADQRATGNLSLQRDLIVAAWSGEELGLFGSQAFVDDFGKLFPQAPIDEPSEDDIAIAHAHGMTPDAASLGEAIAVYLNLDMVGRLRDKLIVQGTGSSPGFEGEVQRRNVPVGVPLQLDRTSTRLPTDASAFVARNVPILSAFTGAHEDYHTPRDTPDKLNYDGNAKIARLFGLLTRGFLQSNQVPEFKLDEGQSTEEVPRARLTAYLGTIPDYAAGDVKGLKLSGVAADGPAETAGVRGGDVIVGLAGRKIEDIYDYTYAIEALKIGEAVEMVVNREGSEVKLTITPGSRD</sequence>
<organism evidence="2 3">
    <name type="scientific">Rhodopirellula halodulae</name>
    <dbReference type="NCBI Taxonomy" id="2894198"/>
    <lineage>
        <taxon>Bacteria</taxon>
        <taxon>Pseudomonadati</taxon>
        <taxon>Planctomycetota</taxon>
        <taxon>Planctomycetia</taxon>
        <taxon>Pirellulales</taxon>
        <taxon>Pirellulaceae</taxon>
        <taxon>Rhodopirellula</taxon>
    </lineage>
</organism>
<gene>
    <name evidence="2" type="ORF">LOC71_04745</name>
</gene>
<evidence type="ECO:0000313" key="3">
    <source>
        <dbReference type="Proteomes" id="UP001430306"/>
    </source>
</evidence>
<dbReference type="Pfam" id="PF07676">
    <property type="entry name" value="PD40"/>
    <property type="match status" value="5"/>
</dbReference>
<dbReference type="Pfam" id="PF04389">
    <property type="entry name" value="Peptidase_M28"/>
    <property type="match status" value="1"/>
</dbReference>
<dbReference type="Gene3D" id="3.40.630.10">
    <property type="entry name" value="Zn peptidases"/>
    <property type="match status" value="2"/>
</dbReference>
<accession>A0ABS8NDD5</accession>
<dbReference type="InterPro" id="IPR011659">
    <property type="entry name" value="WD40"/>
</dbReference>
<dbReference type="RefSeq" id="WP_230271784.1">
    <property type="nucleotide sequence ID" value="NZ_JAJKFW010000006.1"/>
</dbReference>
<protein>
    <submittedName>
        <fullName evidence="2">M28 family peptidase</fullName>
    </submittedName>
</protein>
<evidence type="ECO:0000313" key="2">
    <source>
        <dbReference type="EMBL" id="MCC9641571.1"/>
    </source>
</evidence>
<dbReference type="SUPFAM" id="SSF52025">
    <property type="entry name" value="PA domain"/>
    <property type="match status" value="1"/>
</dbReference>
<dbReference type="SUPFAM" id="SSF82171">
    <property type="entry name" value="DPP6 N-terminal domain-like"/>
    <property type="match status" value="1"/>
</dbReference>
<dbReference type="Gene3D" id="2.30.42.10">
    <property type="match status" value="1"/>
</dbReference>
<dbReference type="PANTHER" id="PTHR12147">
    <property type="entry name" value="METALLOPEPTIDASE M28 FAMILY MEMBER"/>
    <property type="match status" value="1"/>
</dbReference>
<dbReference type="PANTHER" id="PTHR12147:SF26">
    <property type="entry name" value="PEPTIDASE M28 DOMAIN-CONTAINING PROTEIN"/>
    <property type="match status" value="1"/>
</dbReference>
<dbReference type="Pfam" id="PF13180">
    <property type="entry name" value="PDZ_2"/>
    <property type="match status" value="1"/>
</dbReference>
<dbReference type="SUPFAM" id="SSF50156">
    <property type="entry name" value="PDZ domain-like"/>
    <property type="match status" value="1"/>
</dbReference>
<comment type="caution">
    <text evidence="2">The sequence shown here is derived from an EMBL/GenBank/DDBJ whole genome shotgun (WGS) entry which is preliminary data.</text>
</comment>
<dbReference type="InterPro" id="IPR011042">
    <property type="entry name" value="6-blade_b-propeller_TolB-like"/>
</dbReference>
<proteinExistence type="predicted"/>
<dbReference type="Gene3D" id="3.50.30.30">
    <property type="match status" value="1"/>
</dbReference>
<dbReference type="InterPro" id="IPR001478">
    <property type="entry name" value="PDZ"/>
</dbReference>
<reference evidence="2" key="1">
    <citation type="submission" date="2021-11" db="EMBL/GenBank/DDBJ databases">
        <title>Genome sequence.</title>
        <authorList>
            <person name="Sun Q."/>
        </authorList>
    </citation>
    <scope>NUCLEOTIDE SEQUENCE</scope>
    <source>
        <strain evidence="2">JC740</strain>
    </source>
</reference>
<dbReference type="SMART" id="SM00228">
    <property type="entry name" value="PDZ"/>
    <property type="match status" value="1"/>
</dbReference>
<dbReference type="InterPro" id="IPR036034">
    <property type="entry name" value="PDZ_sf"/>
</dbReference>
<name>A0ABS8NDD5_9BACT</name>
<dbReference type="SUPFAM" id="SSF53187">
    <property type="entry name" value="Zn-dependent exopeptidases"/>
    <property type="match status" value="1"/>
</dbReference>
<feature type="domain" description="PDZ" evidence="1">
    <location>
        <begin position="986"/>
        <end position="1059"/>
    </location>
</feature>
<dbReference type="InterPro" id="IPR045175">
    <property type="entry name" value="M28_fam"/>
</dbReference>
<dbReference type="InterPro" id="IPR007484">
    <property type="entry name" value="Peptidase_M28"/>
</dbReference>
<dbReference type="EMBL" id="JAJKFW010000006">
    <property type="protein sequence ID" value="MCC9641571.1"/>
    <property type="molecule type" value="Genomic_DNA"/>
</dbReference>
<dbReference type="InterPro" id="IPR046450">
    <property type="entry name" value="PA_dom_sf"/>
</dbReference>
<keyword evidence="3" id="KW-1185">Reference proteome</keyword>
<evidence type="ECO:0000259" key="1">
    <source>
        <dbReference type="SMART" id="SM00228"/>
    </source>
</evidence>